<dbReference type="CDD" id="cd19172">
    <property type="entry name" value="SET_SETD2"/>
    <property type="match status" value="1"/>
</dbReference>
<comment type="catalytic activity">
    <reaction evidence="15">
        <text>L-lysyl(36)-[histone H3] + 3 S-adenosyl-L-methionine = N(6),N(6),N(6)-trimethyl-L-lysyl(36)-[histone H3] + 3 S-adenosyl-L-homocysteine + 3 H(+)</text>
        <dbReference type="Rhea" id="RHEA:60324"/>
        <dbReference type="Rhea" id="RHEA-COMP:9785"/>
        <dbReference type="Rhea" id="RHEA-COMP:15536"/>
        <dbReference type="ChEBI" id="CHEBI:15378"/>
        <dbReference type="ChEBI" id="CHEBI:29969"/>
        <dbReference type="ChEBI" id="CHEBI:57856"/>
        <dbReference type="ChEBI" id="CHEBI:59789"/>
        <dbReference type="ChEBI" id="CHEBI:61961"/>
        <dbReference type="EC" id="2.1.1.359"/>
    </reaction>
</comment>
<dbReference type="InterPro" id="IPR036020">
    <property type="entry name" value="WW_dom_sf"/>
</dbReference>
<evidence type="ECO:0000256" key="4">
    <source>
        <dbReference type="ARBA" id="ARBA00012178"/>
    </source>
</evidence>
<evidence type="ECO:0000256" key="11">
    <source>
        <dbReference type="ARBA" id="ARBA00023015"/>
    </source>
</evidence>
<dbReference type="EC" id="2.1.1.359" evidence="4"/>
<feature type="compositionally biased region" description="Polar residues" evidence="16">
    <location>
        <begin position="473"/>
        <end position="482"/>
    </location>
</feature>
<feature type="compositionally biased region" description="Polar residues" evidence="16">
    <location>
        <begin position="504"/>
        <end position="519"/>
    </location>
</feature>
<dbReference type="InterPro" id="IPR025788">
    <property type="entry name" value="Set2_fungi"/>
</dbReference>
<accession>A0ABX6ES33</accession>
<keyword evidence="6" id="KW-0158">Chromosome</keyword>
<evidence type="ECO:0000256" key="2">
    <source>
        <dbReference type="ARBA" id="ARBA00004123"/>
    </source>
</evidence>
<keyword evidence="10" id="KW-0949">S-adenosyl-L-methionine</keyword>
<evidence type="ECO:0000256" key="16">
    <source>
        <dbReference type="SAM" id="MobiDB-lite"/>
    </source>
</evidence>
<keyword evidence="12" id="KW-0804">Transcription</keyword>
<dbReference type="InterPro" id="IPR050777">
    <property type="entry name" value="SET2_Histone-Lys_MeTrsfase"/>
</dbReference>
<protein>
    <recommendedName>
        <fullName evidence="5">Histone-lysine N-methyltransferase, H3 lysine-36 specific</fullName>
        <ecNumber evidence="4">2.1.1.359</ecNumber>
    </recommendedName>
    <alternativeName>
        <fullName evidence="14">SET domain-containing protein 2</fullName>
    </alternativeName>
</protein>
<keyword evidence="21" id="KW-1185">Reference proteome</keyword>
<keyword evidence="9" id="KW-0808">Transferase</keyword>
<keyword evidence="13" id="KW-0539">Nucleus</keyword>
<evidence type="ECO:0000256" key="10">
    <source>
        <dbReference type="ARBA" id="ARBA00022691"/>
    </source>
</evidence>
<evidence type="ECO:0000256" key="7">
    <source>
        <dbReference type="ARBA" id="ARBA00022491"/>
    </source>
</evidence>
<dbReference type="SMART" id="SM00317">
    <property type="entry name" value="SET"/>
    <property type="match status" value="1"/>
</dbReference>
<dbReference type="SUPFAM" id="SSF51045">
    <property type="entry name" value="WW domain"/>
    <property type="match status" value="1"/>
</dbReference>
<feature type="compositionally biased region" description="Basic and acidic residues" evidence="16">
    <location>
        <begin position="591"/>
        <end position="610"/>
    </location>
</feature>
<keyword evidence="11" id="KW-0805">Transcription regulation</keyword>
<evidence type="ECO:0000256" key="8">
    <source>
        <dbReference type="ARBA" id="ARBA00022603"/>
    </source>
</evidence>
<dbReference type="InterPro" id="IPR003616">
    <property type="entry name" value="Post-SET_dom"/>
</dbReference>
<dbReference type="InterPro" id="IPR044437">
    <property type="entry name" value="SETD2/Set2_SET"/>
</dbReference>
<keyword evidence="8" id="KW-0489">Methyltransferase</keyword>
<evidence type="ECO:0000256" key="9">
    <source>
        <dbReference type="ARBA" id="ARBA00022679"/>
    </source>
</evidence>
<feature type="region of interest" description="Disordered" evidence="16">
    <location>
        <begin position="591"/>
        <end position="617"/>
    </location>
</feature>
<dbReference type="InterPro" id="IPR001214">
    <property type="entry name" value="SET_dom"/>
</dbReference>
<dbReference type="Pfam" id="PF08236">
    <property type="entry name" value="SRI"/>
    <property type="match status" value="1"/>
</dbReference>
<dbReference type="SMART" id="SM00570">
    <property type="entry name" value="AWS"/>
    <property type="match status" value="1"/>
</dbReference>
<dbReference type="Gene3D" id="2.170.270.10">
    <property type="entry name" value="SET domain"/>
    <property type="match status" value="1"/>
</dbReference>
<dbReference type="Pfam" id="PF17907">
    <property type="entry name" value="AWS"/>
    <property type="match status" value="1"/>
</dbReference>
<dbReference type="InterPro" id="IPR038190">
    <property type="entry name" value="SRI_sf"/>
</dbReference>
<comment type="subcellular location">
    <subcellularLocation>
        <location evidence="3">Chromosome</location>
    </subcellularLocation>
    <subcellularLocation>
        <location evidence="2">Nucleus</location>
    </subcellularLocation>
</comment>
<dbReference type="Pfam" id="PF08711">
    <property type="entry name" value="Med26"/>
    <property type="match status" value="1"/>
</dbReference>
<evidence type="ECO:0000256" key="3">
    <source>
        <dbReference type="ARBA" id="ARBA00004286"/>
    </source>
</evidence>
<dbReference type="InterPro" id="IPR013257">
    <property type="entry name" value="SRI"/>
</dbReference>
<feature type="domain" description="Post-SET" evidence="18">
    <location>
        <begin position="231"/>
        <end position="247"/>
    </location>
</feature>
<dbReference type="SUPFAM" id="SSF82199">
    <property type="entry name" value="SET domain"/>
    <property type="match status" value="1"/>
</dbReference>
<dbReference type="PROSITE" id="PS50868">
    <property type="entry name" value="POST_SET"/>
    <property type="match status" value="1"/>
</dbReference>
<reference evidence="20 21" key="2">
    <citation type="submission" date="2019-11" db="EMBL/GenBank/DDBJ databases">
        <authorList>
            <person name="Lu H."/>
        </authorList>
    </citation>
    <scope>NUCLEOTIDE SEQUENCE [LARGE SCALE GENOMIC DNA]</scope>
    <source>
        <strain evidence="20 21">FIM1</strain>
    </source>
</reference>
<dbReference type="SMART" id="SM00508">
    <property type="entry name" value="PostSET"/>
    <property type="match status" value="1"/>
</dbReference>
<evidence type="ECO:0000313" key="21">
    <source>
        <dbReference type="Proteomes" id="UP000422736"/>
    </source>
</evidence>
<dbReference type="PANTHER" id="PTHR22884">
    <property type="entry name" value="SET DOMAIN PROTEINS"/>
    <property type="match status" value="1"/>
</dbReference>
<feature type="region of interest" description="Disordered" evidence="16">
    <location>
        <begin position="473"/>
        <end position="541"/>
    </location>
</feature>
<proteinExistence type="predicted"/>
<reference evidence="20 21" key="1">
    <citation type="submission" date="2016-03" db="EMBL/GenBank/DDBJ databases">
        <title>How can Kluyveromyces marxianus grow so fast - potential evolutionary course in Saccharomyces Complex revealed by comparative genomics.</title>
        <authorList>
            <person name="Mo W."/>
            <person name="Lu W."/>
            <person name="Yang X."/>
            <person name="Qi J."/>
            <person name="Lv H."/>
        </authorList>
    </citation>
    <scope>NUCLEOTIDE SEQUENCE [LARGE SCALE GENOMIC DNA]</scope>
    <source>
        <strain evidence="20 21">FIM1</strain>
    </source>
</reference>
<dbReference type="EMBL" id="CP015054">
    <property type="protein sequence ID" value="QGN13837.1"/>
    <property type="molecule type" value="Genomic_DNA"/>
</dbReference>
<evidence type="ECO:0000256" key="15">
    <source>
        <dbReference type="ARBA" id="ARBA00047545"/>
    </source>
</evidence>
<evidence type="ECO:0000259" key="17">
    <source>
        <dbReference type="PROSITE" id="PS50280"/>
    </source>
</evidence>
<evidence type="ECO:0000256" key="6">
    <source>
        <dbReference type="ARBA" id="ARBA00022454"/>
    </source>
</evidence>
<feature type="domain" description="AWS" evidence="19">
    <location>
        <begin position="49"/>
        <end position="105"/>
    </location>
</feature>
<gene>
    <name evidence="20" type="primary">SET2</name>
    <name evidence="20" type="ORF">FIM1_483</name>
</gene>
<comment type="function">
    <text evidence="1">Histone methyltransferase that trimethylates histone H3 'Lys-36' forming H3K36me3. Involved in transcription elongation as well as in transcription repression.</text>
</comment>
<dbReference type="PROSITE" id="PS50280">
    <property type="entry name" value="SET"/>
    <property type="match status" value="1"/>
</dbReference>
<evidence type="ECO:0000256" key="14">
    <source>
        <dbReference type="ARBA" id="ARBA00030091"/>
    </source>
</evidence>
<feature type="domain" description="SET" evidence="17">
    <location>
        <begin position="107"/>
        <end position="224"/>
    </location>
</feature>
<feature type="compositionally biased region" description="Low complexity" evidence="16">
    <location>
        <begin position="483"/>
        <end position="492"/>
    </location>
</feature>
<name>A0ABX6ES33_KLUMA</name>
<evidence type="ECO:0000259" key="19">
    <source>
        <dbReference type="PROSITE" id="PS51215"/>
    </source>
</evidence>
<dbReference type="InterPro" id="IPR017923">
    <property type="entry name" value="TFIIS_N"/>
</dbReference>
<evidence type="ECO:0000313" key="20">
    <source>
        <dbReference type="EMBL" id="QGN13837.1"/>
    </source>
</evidence>
<dbReference type="Proteomes" id="UP000422736">
    <property type="component" value="Chromosome 1"/>
</dbReference>
<organism evidence="20 21">
    <name type="scientific">Kluyveromyces marxianus</name>
    <name type="common">Yeast</name>
    <name type="synonym">Candida kefyr</name>
    <dbReference type="NCBI Taxonomy" id="4911"/>
    <lineage>
        <taxon>Eukaryota</taxon>
        <taxon>Fungi</taxon>
        <taxon>Dikarya</taxon>
        <taxon>Ascomycota</taxon>
        <taxon>Saccharomycotina</taxon>
        <taxon>Saccharomycetes</taxon>
        <taxon>Saccharomycetales</taxon>
        <taxon>Saccharomycetaceae</taxon>
        <taxon>Kluyveromyces</taxon>
    </lineage>
</organism>
<feature type="region of interest" description="Disordered" evidence="16">
    <location>
        <begin position="662"/>
        <end position="683"/>
    </location>
</feature>
<dbReference type="Pfam" id="PF18507">
    <property type="entry name" value="WW_1"/>
    <property type="match status" value="1"/>
</dbReference>
<evidence type="ECO:0000256" key="5">
    <source>
        <dbReference type="ARBA" id="ARBA00018028"/>
    </source>
</evidence>
<sequence length="712" mass="82301">MTESSTETASFRQPKLFLDEKDMTEEAKKTYVGLDECSYTPRHMGNSKHEFMECDCFEDFKNGLNHACGEDSDCINRATLIECVNGLCKHSCGEDCQNQRFQKKQYADISVFKTKRKGYGVRANSDIQPHQFIYEYIGEVIPEEEFRKRMVKYDEMGFKHFYFMMLQTGEFIDATIKGCIARFCNHSCNPNAYVNKWVVNGKLKMGIFANRLISKGEEVTFDYNVDRYGANAQPCYCEEPNCIGFLGGKTQTDAASLLPQNFADALGIKPSMEKKWMNMKKAKGEKIVKSDTTTVNVEFVNSLDLEPCTKTEDVNRVMSVLLQVDDAFIAEKLLERIITTDDEAMHYQFIKLHGYLICSRLLTMFEDKPHIVAKILNFLAVLPKTTKNGITQSGIDKKVEEIKGKDSEFKSVCEELLDKWSKYETYTRISKKDVNENSKVIDLRRIRLPIGWELIHENGKPVYYNAQRQIKQSVPPTDSAYRSNSNGNISNNGNGGGASDLKSRSGTPNGGTSRYSGSNKYIPPPTYGQMQQKRNLSPEEYEKRKRMRLEWEQRELEQRKQREQEELKAKLEQEKLKKSELERIIEEANKQKEQEKLEKIKQQKEEEEKRKLKKQTNHTSVVEAKWVKFFAKYVPNLIKNYQQEVGKELFKESAKNIVKSLAQKEMKKGSSRLPPDELSQEKRAKVKTFSTQYMDRLIAKMKEKEKAKKTIT</sequence>
<evidence type="ECO:0000256" key="12">
    <source>
        <dbReference type="ARBA" id="ARBA00023163"/>
    </source>
</evidence>
<dbReference type="PROSITE" id="PS51215">
    <property type="entry name" value="AWS"/>
    <property type="match status" value="1"/>
</dbReference>
<dbReference type="InterPro" id="IPR046341">
    <property type="entry name" value="SET_dom_sf"/>
</dbReference>
<dbReference type="Pfam" id="PF00856">
    <property type="entry name" value="SET"/>
    <property type="match status" value="1"/>
</dbReference>
<dbReference type="Gene3D" id="1.10.1740.100">
    <property type="entry name" value="Set2, Rpb1 interacting domain"/>
    <property type="match status" value="1"/>
</dbReference>
<evidence type="ECO:0000256" key="13">
    <source>
        <dbReference type="ARBA" id="ARBA00023242"/>
    </source>
</evidence>
<dbReference type="InterPro" id="IPR001202">
    <property type="entry name" value="WW_dom"/>
</dbReference>
<evidence type="ECO:0000259" key="18">
    <source>
        <dbReference type="PROSITE" id="PS50868"/>
    </source>
</evidence>
<dbReference type="InterPro" id="IPR006560">
    <property type="entry name" value="AWS_dom"/>
</dbReference>
<evidence type="ECO:0000256" key="1">
    <source>
        <dbReference type="ARBA" id="ARBA00003901"/>
    </source>
</evidence>
<keyword evidence="7" id="KW-0678">Repressor</keyword>
<dbReference type="PROSITE" id="PS51568">
    <property type="entry name" value="SAM_MT43_SET2_1"/>
    <property type="match status" value="1"/>
</dbReference>